<keyword evidence="2" id="KW-1185">Reference proteome</keyword>
<accession>A0ABV3YXZ9</accession>
<organism evidence="1 2">
    <name type="scientific">Pseudomonas zhanjiangensis</name>
    <dbReference type="NCBI Taxonomy" id="3239015"/>
    <lineage>
        <taxon>Bacteria</taxon>
        <taxon>Pseudomonadati</taxon>
        <taxon>Pseudomonadota</taxon>
        <taxon>Gammaproteobacteria</taxon>
        <taxon>Pseudomonadales</taxon>
        <taxon>Pseudomonadaceae</taxon>
        <taxon>Pseudomonas</taxon>
    </lineage>
</organism>
<gene>
    <name evidence="1" type="ORF">AB5S05_16460</name>
</gene>
<reference evidence="1 2" key="1">
    <citation type="submission" date="2024-07" db="EMBL/GenBank/DDBJ databases">
        <authorList>
            <person name="Li M."/>
        </authorList>
    </citation>
    <scope>NUCLEOTIDE SEQUENCE [LARGE SCALE GENOMIC DNA]</scope>
    <source>
        <strain evidence="1 2">25A3E</strain>
    </source>
</reference>
<dbReference type="RefSeq" id="WP_369288602.1">
    <property type="nucleotide sequence ID" value="NZ_JBFTEG010000014.1"/>
</dbReference>
<evidence type="ECO:0000313" key="1">
    <source>
        <dbReference type="EMBL" id="MEX6503658.1"/>
    </source>
</evidence>
<comment type="caution">
    <text evidence="1">The sequence shown here is derived from an EMBL/GenBank/DDBJ whole genome shotgun (WGS) entry which is preliminary data.</text>
</comment>
<name>A0ABV3YXZ9_9PSED</name>
<sequence length="99" mass="10800">MRPLERLVGMKLLDAEVSADGAGFQFSDCTLAAFNPVSLSKQLLEIINSEVCAVSFQESQRFELRFSNGSTISISLLPQDYSGPEAFCATFSDNTIVVE</sequence>
<evidence type="ECO:0000313" key="2">
    <source>
        <dbReference type="Proteomes" id="UP001560296"/>
    </source>
</evidence>
<dbReference type="Proteomes" id="UP001560296">
    <property type="component" value="Unassembled WGS sequence"/>
</dbReference>
<dbReference type="EMBL" id="JBFTEG010000014">
    <property type="protein sequence ID" value="MEX6503658.1"/>
    <property type="molecule type" value="Genomic_DNA"/>
</dbReference>
<protein>
    <submittedName>
        <fullName evidence="1">Uncharacterized protein</fullName>
    </submittedName>
</protein>
<proteinExistence type="predicted"/>